<evidence type="ECO:0000313" key="2">
    <source>
        <dbReference type="Proteomes" id="UP000008312"/>
    </source>
</evidence>
<organism evidence="1">
    <name type="scientific">Blastocystis hominis</name>
    <dbReference type="NCBI Taxonomy" id="12968"/>
    <lineage>
        <taxon>Eukaryota</taxon>
        <taxon>Sar</taxon>
        <taxon>Stramenopiles</taxon>
        <taxon>Bigyra</taxon>
        <taxon>Opalozoa</taxon>
        <taxon>Opalinata</taxon>
        <taxon>Blastocystidae</taxon>
        <taxon>Blastocystis</taxon>
    </lineage>
</organism>
<name>D8M9K4_BLAHO</name>
<accession>D8M9K4</accession>
<dbReference type="InParanoid" id="D8M9K4"/>
<reference evidence="1" key="1">
    <citation type="submission" date="2010-02" db="EMBL/GenBank/DDBJ databases">
        <title>Sequencing and annotation of the Blastocystis hominis genome.</title>
        <authorList>
            <person name="Wincker P."/>
        </authorList>
    </citation>
    <scope>NUCLEOTIDE SEQUENCE</scope>
    <source>
        <strain evidence="1">Singapore isolate B</strain>
    </source>
</reference>
<dbReference type="GeneID" id="24921470"/>
<protein>
    <submittedName>
        <fullName evidence="1">Uncharacterized protein</fullName>
    </submittedName>
</protein>
<proteinExistence type="predicted"/>
<dbReference type="Proteomes" id="UP000008312">
    <property type="component" value="Unassembled WGS sequence"/>
</dbReference>
<dbReference type="RefSeq" id="XP_012898791.1">
    <property type="nucleotide sequence ID" value="XM_013043337.1"/>
</dbReference>
<sequence length="74" mass="8570">MVLYSKLICRLLKNILSNSCVQLPMILELSMILQERRSKCGSGKNSKGWRKIRTVRTLPLFSLHAEQSFWTTTD</sequence>
<keyword evidence="2" id="KW-1185">Reference proteome</keyword>
<dbReference type="EMBL" id="FN668689">
    <property type="protein sequence ID" value="CBK24743.2"/>
    <property type="molecule type" value="Genomic_DNA"/>
</dbReference>
<gene>
    <name evidence="1" type="ORF">GSBLH_T00004444001</name>
</gene>
<evidence type="ECO:0000313" key="1">
    <source>
        <dbReference type="EMBL" id="CBK24743.2"/>
    </source>
</evidence>
<dbReference type="AlphaFoldDB" id="D8M9K4"/>